<dbReference type="OrthoDB" id="36742at10239"/>
<dbReference type="Proteomes" id="UP000002236">
    <property type="component" value="Segment"/>
</dbReference>
<protein>
    <submittedName>
        <fullName evidence="1">Uncharacterized protein</fullName>
    </submittedName>
</protein>
<accession>E1A2U6</accession>
<dbReference type="EMBL" id="HM452126">
    <property type="protein sequence ID" value="ADM80042.1"/>
    <property type="molecule type" value="Genomic_DNA"/>
</dbReference>
<dbReference type="GeneID" id="9861606"/>
<dbReference type="RefSeq" id="YP_003969488.1">
    <property type="nucleotide sequence ID" value="NC_014636.1"/>
</dbReference>
<proteinExistence type="predicted"/>
<name>E1A2U6_9CAUD</name>
<sequence>MRSLFEIRDGIIKRRRDELAKELKSAGYTFEKYRDCIVLEIGHLIYWIFPKPTYYSIEMKFTVEFTCRRKSSVLKYLRMLSDIDKDL</sequence>
<evidence type="ECO:0000313" key="1">
    <source>
        <dbReference type="EMBL" id="ADM80042.1"/>
    </source>
</evidence>
<organism evidence="1 2">
    <name type="scientific">Aeromonas phage phiAS5</name>
    <dbReference type="NCBI Taxonomy" id="879630"/>
    <lineage>
        <taxon>Viruses</taxon>
        <taxon>Duplodnaviria</taxon>
        <taxon>Heunggongvirae</taxon>
        <taxon>Uroviricota</taxon>
        <taxon>Caudoviricetes</taxon>
        <taxon>Pantevenvirales</taxon>
        <taxon>Straboviridae</taxon>
        <taxon>Chrysonvirus</taxon>
        <taxon>Chrysonvirus as5</taxon>
    </lineage>
</organism>
<dbReference type="KEGG" id="vg:9861606"/>
<gene>
    <name evidence="1" type="ORF">phiAS5_ORF0199</name>
</gene>
<reference evidence="1 2" key="1">
    <citation type="journal article" date="2012" name="Vet. Microbiol.">
        <title>Complete genome sequence and characterization of a broad-host range T4-like bacteriophage phiAS5 infecting Aeromonas salmonicida subsp. salmonicida.</title>
        <authorList>
            <person name="Kim J.H."/>
            <person name="Son J.S."/>
            <person name="Choi Y.J."/>
            <person name="Choresca C.H.Jr."/>
            <person name="Shin S.P."/>
            <person name="Han J.E."/>
            <person name="Jun J.W."/>
            <person name="Park S.C."/>
        </authorList>
    </citation>
    <scope>NUCLEOTIDE SEQUENCE [LARGE SCALE GENOMIC DNA]</scope>
</reference>
<evidence type="ECO:0000313" key="2">
    <source>
        <dbReference type="Proteomes" id="UP000002236"/>
    </source>
</evidence>
<keyword evidence="2" id="KW-1185">Reference proteome</keyword>